<dbReference type="AlphaFoldDB" id="A0A7I8V7N4"/>
<comment type="caution">
    <text evidence="1">The sequence shown here is derived from an EMBL/GenBank/DDBJ whole genome shotgun (WGS) entry which is preliminary data.</text>
</comment>
<proteinExistence type="predicted"/>
<reference evidence="1 2" key="1">
    <citation type="submission" date="2020-08" db="EMBL/GenBank/DDBJ databases">
        <authorList>
            <person name="Hejnol A."/>
        </authorList>
    </citation>
    <scope>NUCLEOTIDE SEQUENCE [LARGE SCALE GENOMIC DNA]</scope>
</reference>
<name>A0A7I8V7N4_9ANNE</name>
<dbReference type="EMBL" id="CAJFCJ010000002">
    <property type="protein sequence ID" value="CAD5112260.1"/>
    <property type="molecule type" value="Genomic_DNA"/>
</dbReference>
<sequence length="730" mass="83469">MENCVGFTTSTVLQNISCELKSYFVYPLVGFKNSSHSFILKDKEKGMCGSANRSVDHPLECLKFLWYQSVGCRGEFIKDENWDSMSIEDIKKDMISYHFTIEGGIRNIDGHKVYKRYLCLMTDIFEGENLAFRKPISFPSGSYEDLLHPTHVVDGVEFTEKNLGGCSNFNIKDSNDYWLIIDFLSTKNFIRKFIITTPNCCDNQTISIYLNNAGAHITHYEKNEICVEDYPLINNHHNSIHCTSIYLFPGRYATFKSANELQICEIKAYSATLSSFLPAFSSSATGHYSMAYQATIDNPINIFETSEETKPWFGLSLLNIYITKAIDILSNRKHYLENAIVYVTMTHPSDNLTSDDEDFCGQFINVNDFSMTTVICPGNKIFGQYVTIIRDAFTIISFETINVWGYFVKKSSEITKNIALKKPVWASSQQTFGSEKDAFGFEMMINDGIYNFKMYHSRMSKKPWICIDLLQEYLVFRFRILIRPLALITERFSNMFGRIENTRPRNSITFIANCFNNTVNPAPGSLLSLKCFEPNPIGRYAIVFWEFLEGNSANVPEIEVLGILKKKNLDIIKIPMIRAEGSGLDPGAHKVEPYEQYPAKAIDGYVLQYFGNVKDYGYCSTVSHEKMSVFTVYFDGEYDVSEVTVVPRYQFSFLYEYVELVVGIQNSLHDGKSCYQQPYATRRPIFYSCPEDSVGNMLSFYRGLPSTIIHICEIIAYGAKGTKNKIHFKT</sequence>
<dbReference type="PANTHER" id="PTHR45713:SF6">
    <property type="entry name" value="F5_8 TYPE C DOMAIN-CONTAINING PROTEIN"/>
    <property type="match status" value="1"/>
</dbReference>
<accession>A0A7I8V7N4</accession>
<keyword evidence="2" id="KW-1185">Reference proteome</keyword>
<protein>
    <submittedName>
        <fullName evidence="1">DgyrCDS1492</fullName>
    </submittedName>
</protein>
<evidence type="ECO:0000313" key="1">
    <source>
        <dbReference type="EMBL" id="CAD5112260.1"/>
    </source>
</evidence>
<dbReference type="Gene3D" id="2.60.120.260">
    <property type="entry name" value="Galactose-binding domain-like"/>
    <property type="match status" value="4"/>
</dbReference>
<gene>
    <name evidence="1" type="ORF">DGYR_LOCUS1437</name>
</gene>
<dbReference type="InterPro" id="IPR051941">
    <property type="entry name" value="BG_Antigen-Binding_Lectin"/>
</dbReference>
<dbReference type="PANTHER" id="PTHR45713">
    <property type="entry name" value="FTP DOMAIN-CONTAINING PROTEIN"/>
    <property type="match status" value="1"/>
</dbReference>
<dbReference type="SUPFAM" id="SSF49785">
    <property type="entry name" value="Galactose-binding domain-like"/>
    <property type="match status" value="2"/>
</dbReference>
<dbReference type="Proteomes" id="UP000549394">
    <property type="component" value="Unassembled WGS sequence"/>
</dbReference>
<dbReference type="InterPro" id="IPR008979">
    <property type="entry name" value="Galactose-bd-like_sf"/>
</dbReference>
<organism evidence="1 2">
    <name type="scientific">Dimorphilus gyrociliatus</name>
    <dbReference type="NCBI Taxonomy" id="2664684"/>
    <lineage>
        <taxon>Eukaryota</taxon>
        <taxon>Metazoa</taxon>
        <taxon>Spiralia</taxon>
        <taxon>Lophotrochozoa</taxon>
        <taxon>Annelida</taxon>
        <taxon>Polychaeta</taxon>
        <taxon>Polychaeta incertae sedis</taxon>
        <taxon>Dinophilidae</taxon>
        <taxon>Dimorphilus</taxon>
    </lineage>
</organism>
<evidence type="ECO:0000313" key="2">
    <source>
        <dbReference type="Proteomes" id="UP000549394"/>
    </source>
</evidence>